<proteinExistence type="predicted"/>
<sequence>MKIEIEIPEYSDDKGITRTWEDGYDINAKIFGNEIVIEANKEGLITLAKHLLALAQENIDSGFHFHYEDMHGLEDGSVSFVIEKK</sequence>
<comment type="caution">
    <text evidence="1">The sequence shown here is derived from an EMBL/GenBank/DDBJ whole genome shotgun (WGS) entry which is preliminary data.</text>
</comment>
<dbReference type="Pfam" id="PF15566">
    <property type="entry name" value="Imm32"/>
    <property type="match status" value="1"/>
</dbReference>
<dbReference type="EMBL" id="SKFG01000003">
    <property type="protein sequence ID" value="TCZ79381.1"/>
    <property type="molecule type" value="Genomic_DNA"/>
</dbReference>
<dbReference type="AlphaFoldDB" id="A0A4R4ELP9"/>
<keyword evidence="2" id="KW-1185">Reference proteome</keyword>
<dbReference type="InterPro" id="IPR029083">
    <property type="entry name" value="Imm32"/>
</dbReference>
<evidence type="ECO:0000313" key="2">
    <source>
        <dbReference type="Proteomes" id="UP000295418"/>
    </source>
</evidence>
<name>A0A4R4ELP9_9BACL</name>
<dbReference type="Proteomes" id="UP000295418">
    <property type="component" value="Unassembled WGS sequence"/>
</dbReference>
<accession>A0A4R4ELP9</accession>
<organism evidence="1 2">
    <name type="scientific">Paenibacillus albiflavus</name>
    <dbReference type="NCBI Taxonomy" id="2545760"/>
    <lineage>
        <taxon>Bacteria</taxon>
        <taxon>Bacillati</taxon>
        <taxon>Bacillota</taxon>
        <taxon>Bacilli</taxon>
        <taxon>Bacillales</taxon>
        <taxon>Paenibacillaceae</taxon>
        <taxon>Paenibacillus</taxon>
    </lineage>
</organism>
<protein>
    <submittedName>
        <fullName evidence="1">Uncharacterized protein</fullName>
    </submittedName>
</protein>
<dbReference type="OrthoDB" id="3387727at2"/>
<reference evidence="1 2" key="1">
    <citation type="submission" date="2019-03" db="EMBL/GenBank/DDBJ databases">
        <authorList>
            <person name="Kim M.K.M."/>
        </authorList>
    </citation>
    <scope>NUCLEOTIDE SEQUENCE [LARGE SCALE GENOMIC DNA]</scope>
    <source>
        <strain evidence="1 2">18JY21-1</strain>
    </source>
</reference>
<dbReference type="RefSeq" id="WP_132417039.1">
    <property type="nucleotide sequence ID" value="NZ_SKFG01000003.1"/>
</dbReference>
<gene>
    <name evidence="1" type="ORF">E0485_05835</name>
</gene>
<evidence type="ECO:0000313" key="1">
    <source>
        <dbReference type="EMBL" id="TCZ79381.1"/>
    </source>
</evidence>